<organism evidence="1 2">
    <name type="scientific">Panicum miliaceum</name>
    <name type="common">Proso millet</name>
    <name type="synonym">Broomcorn millet</name>
    <dbReference type="NCBI Taxonomy" id="4540"/>
    <lineage>
        <taxon>Eukaryota</taxon>
        <taxon>Viridiplantae</taxon>
        <taxon>Streptophyta</taxon>
        <taxon>Embryophyta</taxon>
        <taxon>Tracheophyta</taxon>
        <taxon>Spermatophyta</taxon>
        <taxon>Magnoliopsida</taxon>
        <taxon>Liliopsida</taxon>
        <taxon>Poales</taxon>
        <taxon>Poaceae</taxon>
        <taxon>PACMAD clade</taxon>
        <taxon>Panicoideae</taxon>
        <taxon>Panicodae</taxon>
        <taxon>Paniceae</taxon>
        <taxon>Panicinae</taxon>
        <taxon>Panicum</taxon>
        <taxon>Panicum sect. Panicum</taxon>
    </lineage>
</organism>
<dbReference type="AlphaFoldDB" id="A0A3L6SXW2"/>
<evidence type="ECO:0000313" key="2">
    <source>
        <dbReference type="Proteomes" id="UP000275267"/>
    </source>
</evidence>
<gene>
    <name evidence="1" type="ORF">C2845_PM05G00950</name>
</gene>
<dbReference type="OrthoDB" id="686619at2759"/>
<proteinExistence type="predicted"/>
<name>A0A3L6SXW2_PANMI</name>
<sequence>MTPDRDANLISWWLAARKRLVKDARKFFDSLVALTAWRLWNERNARIFRAQSTQAAALADSISDGLREWMRAGLVSNLENE</sequence>
<dbReference type="EMBL" id="PQIB02000003">
    <property type="protein sequence ID" value="RLN29300.1"/>
    <property type="molecule type" value="Genomic_DNA"/>
</dbReference>
<comment type="caution">
    <text evidence="1">The sequence shown here is derived from an EMBL/GenBank/DDBJ whole genome shotgun (WGS) entry which is preliminary data.</text>
</comment>
<protein>
    <submittedName>
        <fullName evidence="1">tRNA guanosine-2</fullName>
    </submittedName>
</protein>
<accession>A0A3L6SXW2</accession>
<reference evidence="2" key="1">
    <citation type="journal article" date="2019" name="Nat. Commun.">
        <title>The genome of broomcorn millet.</title>
        <authorList>
            <person name="Zou C."/>
            <person name="Miki D."/>
            <person name="Li D."/>
            <person name="Tang Q."/>
            <person name="Xiao L."/>
            <person name="Rajput S."/>
            <person name="Deng P."/>
            <person name="Jia W."/>
            <person name="Huang R."/>
            <person name="Zhang M."/>
            <person name="Sun Y."/>
            <person name="Hu J."/>
            <person name="Fu X."/>
            <person name="Schnable P.S."/>
            <person name="Li F."/>
            <person name="Zhang H."/>
            <person name="Feng B."/>
            <person name="Zhu X."/>
            <person name="Liu R."/>
            <person name="Schnable J.C."/>
            <person name="Zhu J.-K."/>
            <person name="Zhang H."/>
        </authorList>
    </citation>
    <scope>NUCLEOTIDE SEQUENCE [LARGE SCALE GENOMIC DNA]</scope>
</reference>
<dbReference type="Proteomes" id="UP000275267">
    <property type="component" value="Unassembled WGS sequence"/>
</dbReference>
<keyword evidence="2" id="KW-1185">Reference proteome</keyword>
<evidence type="ECO:0000313" key="1">
    <source>
        <dbReference type="EMBL" id="RLN29300.1"/>
    </source>
</evidence>